<name>A0ABP7QTB1_9SPHI</name>
<proteinExistence type="predicted"/>
<dbReference type="EMBL" id="BAAAZC010000029">
    <property type="protein sequence ID" value="GAA3987691.1"/>
    <property type="molecule type" value="Genomic_DNA"/>
</dbReference>
<dbReference type="RefSeq" id="WP_259094069.1">
    <property type="nucleotide sequence ID" value="NZ_BAAAZC010000029.1"/>
</dbReference>
<accession>A0ABP7QTB1</accession>
<organism evidence="1 2">
    <name type="scientific">Mucilaginibacter dorajii</name>
    <dbReference type="NCBI Taxonomy" id="692994"/>
    <lineage>
        <taxon>Bacteria</taxon>
        <taxon>Pseudomonadati</taxon>
        <taxon>Bacteroidota</taxon>
        <taxon>Sphingobacteriia</taxon>
        <taxon>Sphingobacteriales</taxon>
        <taxon>Sphingobacteriaceae</taxon>
        <taxon>Mucilaginibacter</taxon>
    </lineage>
</organism>
<comment type="caution">
    <text evidence="1">The sequence shown here is derived from an EMBL/GenBank/DDBJ whole genome shotgun (WGS) entry which is preliminary data.</text>
</comment>
<dbReference type="Proteomes" id="UP001500742">
    <property type="component" value="Unassembled WGS sequence"/>
</dbReference>
<sequence>MTVEVFKTNVNKRKNADILLQHIHRNFVGYIANFDLDDCDKILRVQCNDRTIKAKALILFLKDFGFHAEVLTG</sequence>
<evidence type="ECO:0000313" key="1">
    <source>
        <dbReference type="EMBL" id="GAA3987691.1"/>
    </source>
</evidence>
<gene>
    <name evidence="1" type="ORF">GCM10022210_45420</name>
</gene>
<evidence type="ECO:0000313" key="2">
    <source>
        <dbReference type="Proteomes" id="UP001500742"/>
    </source>
</evidence>
<keyword evidence="2" id="KW-1185">Reference proteome</keyword>
<protein>
    <submittedName>
        <fullName evidence="1">Uncharacterized protein</fullName>
    </submittedName>
</protein>
<reference evidence="2" key="1">
    <citation type="journal article" date="2019" name="Int. J. Syst. Evol. Microbiol.">
        <title>The Global Catalogue of Microorganisms (GCM) 10K type strain sequencing project: providing services to taxonomists for standard genome sequencing and annotation.</title>
        <authorList>
            <consortium name="The Broad Institute Genomics Platform"/>
            <consortium name="The Broad Institute Genome Sequencing Center for Infectious Disease"/>
            <person name="Wu L."/>
            <person name="Ma J."/>
        </authorList>
    </citation>
    <scope>NUCLEOTIDE SEQUENCE [LARGE SCALE GENOMIC DNA]</scope>
    <source>
        <strain evidence="2">JCM 16601</strain>
    </source>
</reference>